<dbReference type="PANTHER" id="PTHR11496">
    <property type="entry name" value="ALCOHOL DEHYDROGENASE"/>
    <property type="match status" value="1"/>
</dbReference>
<keyword evidence="4" id="KW-0520">NAD</keyword>
<comment type="cofactor">
    <cofactor evidence="1">
        <name>Fe cation</name>
        <dbReference type="ChEBI" id="CHEBI:24875"/>
    </cofactor>
</comment>
<evidence type="ECO:0000256" key="1">
    <source>
        <dbReference type="ARBA" id="ARBA00001962"/>
    </source>
</evidence>
<dbReference type="Proteomes" id="UP000321926">
    <property type="component" value="Unassembled WGS sequence"/>
</dbReference>
<dbReference type="PROSITE" id="PS00060">
    <property type="entry name" value="ADH_IRON_2"/>
    <property type="match status" value="1"/>
</dbReference>
<dbReference type="Pfam" id="PF25137">
    <property type="entry name" value="ADH_Fe_C"/>
    <property type="match status" value="1"/>
</dbReference>
<name>A0A5C8KCW0_9BACT</name>
<evidence type="ECO:0000313" key="7">
    <source>
        <dbReference type="EMBL" id="TXK52608.1"/>
    </source>
</evidence>
<dbReference type="SUPFAM" id="SSF56796">
    <property type="entry name" value="Dehydroquinate synthase-like"/>
    <property type="match status" value="1"/>
</dbReference>
<dbReference type="InterPro" id="IPR001670">
    <property type="entry name" value="ADH_Fe/GldA"/>
</dbReference>
<dbReference type="Gene3D" id="3.40.50.1970">
    <property type="match status" value="1"/>
</dbReference>
<sequence>METVRRIYWPAINLIGPGAVREIGIEIKKLGLRRLLLVTDKVLRAVGIVNRVTEVLEKAGISYVIFDDVKPNPTTQNIKDGLKAYKASSCDGILSVGGGSPQDAAKAIGILFTNGGDITQYEGIGKSMKKSVPLIAVNTTAGTASEVTINYVITDEVRKIKMVIVDPNSLATVAVNDPELMLGKPAGLTAATGMDALTHAIEAYITKGAFRLSDTLALEAIKLIGESLEAAVADGKNLEARSKMAWASYVAGLAFSNCGLGIVHSMAHQLGSEYDLPHGVANALLLPFVEEYNAVVCPEKFRNIAIALGRDVEGLSVEEASQEAIQALKEMAKKLQIPNLADTPFKPEDIERLSEQAFADVCTGGNPREVTVQEIMAIFRRAYEVEALEPA</sequence>
<dbReference type="Pfam" id="PF00465">
    <property type="entry name" value="Fe-ADH"/>
    <property type="match status" value="1"/>
</dbReference>
<accession>A0A5C8KCW0</accession>
<dbReference type="FunFam" id="3.40.50.1970:FF:000003">
    <property type="entry name" value="Alcohol dehydrogenase, iron-containing"/>
    <property type="match status" value="1"/>
</dbReference>
<reference evidence="7 8" key="1">
    <citation type="submission" date="2019-08" db="EMBL/GenBank/DDBJ databases">
        <authorList>
            <person name="Shi S."/>
        </authorList>
    </citation>
    <scope>NUCLEOTIDE SEQUENCE [LARGE SCALE GENOMIC DNA]</scope>
    <source>
        <strain evidence="7 8">GY10130</strain>
    </source>
</reference>
<proteinExistence type="inferred from homology"/>
<dbReference type="EMBL" id="VRTY01000002">
    <property type="protein sequence ID" value="TXK52608.1"/>
    <property type="molecule type" value="Genomic_DNA"/>
</dbReference>
<evidence type="ECO:0000313" key="8">
    <source>
        <dbReference type="Proteomes" id="UP000321926"/>
    </source>
</evidence>
<dbReference type="FunFam" id="1.20.1090.10:FF:000001">
    <property type="entry name" value="Aldehyde-alcohol dehydrogenase"/>
    <property type="match status" value="1"/>
</dbReference>
<dbReference type="InterPro" id="IPR018211">
    <property type="entry name" value="ADH_Fe_CS"/>
</dbReference>
<dbReference type="PANTHER" id="PTHR11496:SF102">
    <property type="entry name" value="ALCOHOL DEHYDROGENASE 4"/>
    <property type="match status" value="1"/>
</dbReference>
<evidence type="ECO:0000259" key="6">
    <source>
        <dbReference type="Pfam" id="PF25137"/>
    </source>
</evidence>
<feature type="domain" description="Fe-containing alcohol dehydrogenase-like C-terminal" evidence="6">
    <location>
        <begin position="189"/>
        <end position="383"/>
    </location>
</feature>
<feature type="domain" description="Alcohol dehydrogenase iron-type/glycerol dehydrogenase GldA" evidence="5">
    <location>
        <begin position="13"/>
        <end position="178"/>
    </location>
</feature>
<evidence type="ECO:0000259" key="5">
    <source>
        <dbReference type="Pfam" id="PF00465"/>
    </source>
</evidence>
<dbReference type="GO" id="GO:0046872">
    <property type="term" value="F:metal ion binding"/>
    <property type="evidence" value="ECO:0007669"/>
    <property type="project" value="InterPro"/>
</dbReference>
<dbReference type="GO" id="GO:0004022">
    <property type="term" value="F:alcohol dehydrogenase (NAD+) activity"/>
    <property type="evidence" value="ECO:0007669"/>
    <property type="project" value="TreeGrafter"/>
</dbReference>
<dbReference type="Gene3D" id="1.20.1090.10">
    <property type="entry name" value="Dehydroquinate synthase-like - alpha domain"/>
    <property type="match status" value="1"/>
</dbReference>
<dbReference type="InterPro" id="IPR056798">
    <property type="entry name" value="ADH_Fe_C"/>
</dbReference>
<organism evidence="7 8">
    <name type="scientific">Pontibacter qinzhouensis</name>
    <dbReference type="NCBI Taxonomy" id="2603253"/>
    <lineage>
        <taxon>Bacteria</taxon>
        <taxon>Pseudomonadati</taxon>
        <taxon>Bacteroidota</taxon>
        <taxon>Cytophagia</taxon>
        <taxon>Cytophagales</taxon>
        <taxon>Hymenobacteraceae</taxon>
        <taxon>Pontibacter</taxon>
    </lineage>
</organism>
<comment type="caution">
    <text evidence="7">The sequence shown here is derived from an EMBL/GenBank/DDBJ whole genome shotgun (WGS) entry which is preliminary data.</text>
</comment>
<dbReference type="RefSeq" id="WP_147919834.1">
    <property type="nucleotide sequence ID" value="NZ_VRTY01000002.1"/>
</dbReference>
<protein>
    <submittedName>
        <fullName evidence="7">Iron-containing alcohol dehydrogenase</fullName>
    </submittedName>
</protein>
<evidence type="ECO:0000256" key="2">
    <source>
        <dbReference type="ARBA" id="ARBA00007358"/>
    </source>
</evidence>
<dbReference type="InterPro" id="IPR039697">
    <property type="entry name" value="Alcohol_dehydrogenase_Fe"/>
</dbReference>
<dbReference type="AlphaFoldDB" id="A0A5C8KCW0"/>
<dbReference type="CDD" id="cd08188">
    <property type="entry name" value="PDDH"/>
    <property type="match status" value="1"/>
</dbReference>
<gene>
    <name evidence="7" type="ORF">FVR03_00695</name>
</gene>
<evidence type="ECO:0000256" key="4">
    <source>
        <dbReference type="ARBA" id="ARBA00023027"/>
    </source>
</evidence>
<comment type="similarity">
    <text evidence="2">Belongs to the iron-containing alcohol dehydrogenase family.</text>
</comment>
<keyword evidence="3" id="KW-0560">Oxidoreductase</keyword>
<evidence type="ECO:0000256" key="3">
    <source>
        <dbReference type="ARBA" id="ARBA00023002"/>
    </source>
</evidence>
<dbReference type="PROSITE" id="PS00913">
    <property type="entry name" value="ADH_IRON_1"/>
    <property type="match status" value="1"/>
</dbReference>
<dbReference type="OrthoDB" id="9801156at2"/>
<keyword evidence="8" id="KW-1185">Reference proteome</keyword>